<feature type="transmembrane region" description="Helical" evidence="1">
    <location>
        <begin position="86"/>
        <end position="108"/>
    </location>
</feature>
<keyword evidence="1" id="KW-0812">Transmembrane</keyword>
<organism evidence="3 4">
    <name type="scientific">Mycena maculata</name>
    <dbReference type="NCBI Taxonomy" id="230809"/>
    <lineage>
        <taxon>Eukaryota</taxon>
        <taxon>Fungi</taxon>
        <taxon>Dikarya</taxon>
        <taxon>Basidiomycota</taxon>
        <taxon>Agaricomycotina</taxon>
        <taxon>Agaricomycetes</taxon>
        <taxon>Agaricomycetidae</taxon>
        <taxon>Agaricales</taxon>
        <taxon>Marasmiineae</taxon>
        <taxon>Mycenaceae</taxon>
        <taxon>Mycena</taxon>
    </lineage>
</organism>
<comment type="caution">
    <text evidence="3">The sequence shown here is derived from an EMBL/GenBank/DDBJ whole genome shotgun (WGS) entry which is preliminary data.</text>
</comment>
<keyword evidence="4" id="KW-1185">Reference proteome</keyword>
<gene>
    <name evidence="3" type="ORF">DFH07DRAFT_234433</name>
</gene>
<feature type="signal peptide" evidence="2">
    <location>
        <begin position="1"/>
        <end position="17"/>
    </location>
</feature>
<sequence>MAGAYLFATVLLNAGMAFLAIPAADNKSTGELASYISVVASLGSVVVGLILSSQNRERINAKDYIDEAADYLARHYQSRFGFEPLAVLYSLPFALLMWGTFAFLVAFLDMCLQEADNLTRALVSITSAVMLFGVVWCLDQGERSIFSRIIACVRESLPVWRSCPRTEAV</sequence>
<feature type="chain" id="PRO_5042150425" evidence="2">
    <location>
        <begin position="18"/>
        <end position="169"/>
    </location>
</feature>
<evidence type="ECO:0000313" key="4">
    <source>
        <dbReference type="Proteomes" id="UP001215280"/>
    </source>
</evidence>
<dbReference type="Proteomes" id="UP001215280">
    <property type="component" value="Unassembled WGS sequence"/>
</dbReference>
<keyword evidence="1" id="KW-1133">Transmembrane helix</keyword>
<feature type="transmembrane region" description="Helical" evidence="1">
    <location>
        <begin position="120"/>
        <end position="138"/>
    </location>
</feature>
<feature type="transmembrane region" description="Helical" evidence="1">
    <location>
        <begin position="32"/>
        <end position="52"/>
    </location>
</feature>
<proteinExistence type="predicted"/>
<evidence type="ECO:0000313" key="3">
    <source>
        <dbReference type="EMBL" id="KAJ7727013.1"/>
    </source>
</evidence>
<protein>
    <submittedName>
        <fullName evidence="3">Uncharacterized protein</fullName>
    </submittedName>
</protein>
<keyword evidence="2" id="KW-0732">Signal</keyword>
<keyword evidence="1" id="KW-0472">Membrane</keyword>
<name>A0AAD7MQZ3_9AGAR</name>
<reference evidence="3" key="1">
    <citation type="submission" date="2023-03" db="EMBL/GenBank/DDBJ databases">
        <title>Massive genome expansion in bonnet fungi (Mycena s.s.) driven by repeated elements and novel gene families across ecological guilds.</title>
        <authorList>
            <consortium name="Lawrence Berkeley National Laboratory"/>
            <person name="Harder C.B."/>
            <person name="Miyauchi S."/>
            <person name="Viragh M."/>
            <person name="Kuo A."/>
            <person name="Thoen E."/>
            <person name="Andreopoulos B."/>
            <person name="Lu D."/>
            <person name="Skrede I."/>
            <person name="Drula E."/>
            <person name="Henrissat B."/>
            <person name="Morin E."/>
            <person name="Kohler A."/>
            <person name="Barry K."/>
            <person name="LaButti K."/>
            <person name="Morin E."/>
            <person name="Salamov A."/>
            <person name="Lipzen A."/>
            <person name="Mereny Z."/>
            <person name="Hegedus B."/>
            <person name="Baldrian P."/>
            <person name="Stursova M."/>
            <person name="Weitz H."/>
            <person name="Taylor A."/>
            <person name="Grigoriev I.V."/>
            <person name="Nagy L.G."/>
            <person name="Martin F."/>
            <person name="Kauserud H."/>
        </authorList>
    </citation>
    <scope>NUCLEOTIDE SEQUENCE</scope>
    <source>
        <strain evidence="3">CBHHK188m</strain>
    </source>
</reference>
<evidence type="ECO:0000256" key="1">
    <source>
        <dbReference type="SAM" id="Phobius"/>
    </source>
</evidence>
<dbReference type="AlphaFoldDB" id="A0AAD7MQZ3"/>
<evidence type="ECO:0000256" key="2">
    <source>
        <dbReference type="SAM" id="SignalP"/>
    </source>
</evidence>
<dbReference type="EMBL" id="JARJLG010000215">
    <property type="protein sequence ID" value="KAJ7727013.1"/>
    <property type="molecule type" value="Genomic_DNA"/>
</dbReference>
<accession>A0AAD7MQZ3</accession>